<dbReference type="Proteomes" id="UP000598467">
    <property type="component" value="Unassembled WGS sequence"/>
</dbReference>
<feature type="transmembrane region" description="Helical" evidence="5">
    <location>
        <begin position="113"/>
        <end position="138"/>
    </location>
</feature>
<keyword evidence="2 5" id="KW-0812">Transmembrane</keyword>
<reference evidence="7" key="1">
    <citation type="submission" date="2020-05" db="EMBL/GenBank/DDBJ databases">
        <title>Identification of trans-AT polyketide cluster in two marine bacteria, producers of a novel glutaramide-containing polyketide sesbanimide D and analogs.</title>
        <authorList>
            <person name="Kacar D."/>
            <person name="Rodriguez P."/>
            <person name="Canedo L."/>
            <person name="Gonzalez E."/>
            <person name="Galan B."/>
            <person name="De La Calle F."/>
            <person name="Garcia J.L."/>
        </authorList>
    </citation>
    <scope>NUCLEOTIDE SEQUENCE</scope>
    <source>
        <strain evidence="7">PHM038</strain>
    </source>
</reference>
<evidence type="ECO:0000256" key="1">
    <source>
        <dbReference type="ARBA" id="ARBA00004141"/>
    </source>
</evidence>
<protein>
    <submittedName>
        <fullName evidence="7">NnrU family protein</fullName>
    </submittedName>
</protein>
<feature type="transmembrane region" description="Helical" evidence="5">
    <location>
        <begin position="36"/>
        <end position="55"/>
    </location>
</feature>
<accession>A0A926NXT0</accession>
<dbReference type="GO" id="GO:0016020">
    <property type="term" value="C:membrane"/>
    <property type="evidence" value="ECO:0007669"/>
    <property type="project" value="UniProtKB-SubCell"/>
</dbReference>
<evidence type="ECO:0000313" key="8">
    <source>
        <dbReference type="Proteomes" id="UP000598467"/>
    </source>
</evidence>
<dbReference type="EMBL" id="JABFCZ010000036">
    <property type="protein sequence ID" value="MBD1549357.1"/>
    <property type="molecule type" value="Genomic_DNA"/>
</dbReference>
<evidence type="ECO:0000259" key="6">
    <source>
        <dbReference type="Pfam" id="PF07298"/>
    </source>
</evidence>
<dbReference type="RefSeq" id="WP_190294046.1">
    <property type="nucleotide sequence ID" value="NZ_JABFCZ010000036.1"/>
</dbReference>
<gene>
    <name evidence="7" type="ORF">HK439_24120</name>
</gene>
<evidence type="ECO:0000256" key="5">
    <source>
        <dbReference type="SAM" id="Phobius"/>
    </source>
</evidence>
<evidence type="ECO:0000256" key="4">
    <source>
        <dbReference type="ARBA" id="ARBA00023136"/>
    </source>
</evidence>
<organism evidence="7 8">
    <name type="scientific">Roseibium aggregatum</name>
    <dbReference type="NCBI Taxonomy" id="187304"/>
    <lineage>
        <taxon>Bacteria</taxon>
        <taxon>Pseudomonadati</taxon>
        <taxon>Pseudomonadota</taxon>
        <taxon>Alphaproteobacteria</taxon>
        <taxon>Hyphomicrobiales</taxon>
        <taxon>Stappiaceae</taxon>
        <taxon>Roseibium</taxon>
    </lineage>
</organism>
<feature type="domain" description="NnrU" evidence="6">
    <location>
        <begin position="3"/>
        <end position="191"/>
    </location>
</feature>
<name>A0A926NXT0_9HYPH</name>
<keyword evidence="3 5" id="KW-1133">Transmembrane helix</keyword>
<dbReference type="AlphaFoldDB" id="A0A926NXT0"/>
<evidence type="ECO:0000256" key="2">
    <source>
        <dbReference type="ARBA" id="ARBA00022692"/>
    </source>
</evidence>
<comment type="caution">
    <text evidence="7">The sequence shown here is derived from an EMBL/GenBank/DDBJ whole genome shotgun (WGS) entry which is preliminary data.</text>
</comment>
<evidence type="ECO:0000256" key="3">
    <source>
        <dbReference type="ARBA" id="ARBA00022989"/>
    </source>
</evidence>
<dbReference type="InterPro" id="IPR009915">
    <property type="entry name" value="NnrU_dom"/>
</dbReference>
<evidence type="ECO:0000313" key="7">
    <source>
        <dbReference type="EMBL" id="MBD1549357.1"/>
    </source>
</evidence>
<keyword evidence="4 5" id="KW-0472">Membrane</keyword>
<dbReference type="Pfam" id="PF07298">
    <property type="entry name" value="NnrU"/>
    <property type="match status" value="1"/>
</dbReference>
<proteinExistence type="predicted"/>
<feature type="transmembrane region" description="Helical" evidence="5">
    <location>
        <begin position="76"/>
        <end position="93"/>
    </location>
</feature>
<comment type="subcellular location">
    <subcellularLocation>
        <location evidence="1">Membrane</location>
        <topology evidence="1">Multi-pass membrane protein</topology>
    </subcellularLocation>
</comment>
<sequence length="193" mass="20619">MELLVLGLLVFLGAHALPIFSGARNALVARLGAMPYRGLFSVVSAVGLVLIVMGYGQARMDGSPLLYDPPAWTRHVTMLLMLPVFVLLIATYVPGRIRKITRHPMLVAVKLWALAHLLSNGDLASVLLFGGFLVWAVADRISVKRRGDPGTPFSVEVAGKGPAADIFAIVAGLVVYGLFVWKGHALVIGVPLT</sequence>